<dbReference type="InterPro" id="IPR038959">
    <property type="entry name" value="Prp19"/>
</dbReference>
<name>A0A9D4XDN9_PEA</name>
<proteinExistence type="inferred from homology"/>
<reference evidence="6 7" key="1">
    <citation type="journal article" date="2022" name="Nat. Genet.">
        <title>Improved pea reference genome and pan-genome highlight genomic features and evolutionary characteristics.</title>
        <authorList>
            <person name="Yang T."/>
            <person name="Liu R."/>
            <person name="Luo Y."/>
            <person name="Hu S."/>
            <person name="Wang D."/>
            <person name="Wang C."/>
            <person name="Pandey M.K."/>
            <person name="Ge S."/>
            <person name="Xu Q."/>
            <person name="Li N."/>
            <person name="Li G."/>
            <person name="Huang Y."/>
            <person name="Saxena R.K."/>
            <person name="Ji Y."/>
            <person name="Li M."/>
            <person name="Yan X."/>
            <person name="He Y."/>
            <person name="Liu Y."/>
            <person name="Wang X."/>
            <person name="Xiang C."/>
            <person name="Varshney R.K."/>
            <person name="Ding H."/>
            <person name="Gao S."/>
            <person name="Zong X."/>
        </authorList>
    </citation>
    <scope>NUCLEOTIDE SEQUENCE [LARGE SCALE GENOMIC DNA]</scope>
    <source>
        <strain evidence="6 7">cv. Zhongwan 6</strain>
    </source>
</reference>
<dbReference type="PROSITE" id="PS50082">
    <property type="entry name" value="WD_REPEATS_2"/>
    <property type="match status" value="1"/>
</dbReference>
<dbReference type="InterPro" id="IPR036322">
    <property type="entry name" value="WD40_repeat_dom_sf"/>
</dbReference>
<dbReference type="GO" id="GO:0071006">
    <property type="term" value="C:U2-type catalytic step 1 spliceosome"/>
    <property type="evidence" value="ECO:0007669"/>
    <property type="project" value="TreeGrafter"/>
</dbReference>
<protein>
    <recommendedName>
        <fullName evidence="4">Pre-mRNA-processing factor 19</fullName>
        <ecNumber evidence="4">2.3.2.27</ecNumber>
    </recommendedName>
</protein>
<dbReference type="Pfam" id="PF00400">
    <property type="entry name" value="WD40"/>
    <property type="match status" value="3"/>
</dbReference>
<dbReference type="GO" id="GO:0061630">
    <property type="term" value="F:ubiquitin protein ligase activity"/>
    <property type="evidence" value="ECO:0007669"/>
    <property type="project" value="UniProtKB-UniRule"/>
</dbReference>
<keyword evidence="1 3" id="KW-0853">WD repeat</keyword>
<dbReference type="SMART" id="SM00320">
    <property type="entry name" value="WD40"/>
    <property type="match status" value="4"/>
</dbReference>
<evidence type="ECO:0000313" key="6">
    <source>
        <dbReference type="EMBL" id="KAI5418189.1"/>
    </source>
</evidence>
<keyword evidence="4" id="KW-0539">Nucleus</keyword>
<organism evidence="6 7">
    <name type="scientific">Pisum sativum</name>
    <name type="common">Garden pea</name>
    <name type="synonym">Lathyrus oleraceus</name>
    <dbReference type="NCBI Taxonomy" id="3888"/>
    <lineage>
        <taxon>Eukaryota</taxon>
        <taxon>Viridiplantae</taxon>
        <taxon>Streptophyta</taxon>
        <taxon>Embryophyta</taxon>
        <taxon>Tracheophyta</taxon>
        <taxon>Spermatophyta</taxon>
        <taxon>Magnoliopsida</taxon>
        <taxon>eudicotyledons</taxon>
        <taxon>Gunneridae</taxon>
        <taxon>Pentapetalae</taxon>
        <taxon>rosids</taxon>
        <taxon>fabids</taxon>
        <taxon>Fabales</taxon>
        <taxon>Fabaceae</taxon>
        <taxon>Papilionoideae</taxon>
        <taxon>50 kb inversion clade</taxon>
        <taxon>NPAAA clade</taxon>
        <taxon>Hologalegina</taxon>
        <taxon>IRL clade</taxon>
        <taxon>Fabeae</taxon>
        <taxon>Lathyrus</taxon>
    </lineage>
</organism>
<comment type="similarity">
    <text evidence="4">Belongs to the WD repeat PRP19 family.</text>
</comment>
<sequence>MEFKGSLSSYRSNLSDGGSIVDNSATPVSLKSPVNEALAANIMTSSSDLSMLSSFSTVENPGVMVLAIKAFCYRVYSADEVTVLLQQGDRNRTTEPIHHDHLAQYDTVPNNHLDQLIEATENSCRNRDVVGDNTKESSEAILKDTTHNSNSIFTKPQSFHAQRNDESTITTCCLYCTKYFKTCELPEIRIKVYSVAKILLISMGVGMALCLSKEVVDNAIAASPYETNSDDDEVAVTVHATNNYVVTASLDGTWCFYELSSGTCLTQVSDSSQGCTSTAFHPDGLILGTGTTDSLVKIWDVKGQANVAKFDGHVGNVTAISFSENGYYLTVAGSDVRIYQVANVKSEWSLIKTFPDLSGTGTSTCVKFGPDSKYLAVASMDQNLRIFGQPDEGHQAMIKVLHISPDIPETLSPEGRDFLEQCFRRNPAERPSAATLLTPAFVQNLHDHDVTVHSQGFQKEDDSGSKDESRKHSPGHSSKIAKV</sequence>
<dbReference type="GO" id="GO:0070534">
    <property type="term" value="P:protein K63-linked ubiquitination"/>
    <property type="evidence" value="ECO:0007669"/>
    <property type="project" value="UniProtKB-UniRule"/>
</dbReference>
<comment type="subcellular location">
    <subcellularLocation>
        <location evidence="4">Nucleus</location>
    </subcellularLocation>
</comment>
<feature type="repeat" description="WD" evidence="3">
    <location>
        <begin position="268"/>
        <end position="309"/>
    </location>
</feature>
<dbReference type="EC" id="2.3.2.27" evidence="4"/>
<comment type="catalytic activity">
    <reaction evidence="4">
        <text>S-ubiquitinyl-[E2 ubiquitin-conjugating enzyme]-L-cysteine + [acceptor protein]-L-lysine = [E2 ubiquitin-conjugating enzyme]-L-cysteine + N(6)-ubiquitinyl-[acceptor protein]-L-lysine.</text>
        <dbReference type="EC" id="2.3.2.27"/>
    </reaction>
</comment>
<keyword evidence="4" id="KW-0227">DNA damage</keyword>
<keyword evidence="7" id="KW-1185">Reference proteome</keyword>
<dbReference type="Gramene" id="Psat04G0271800-T1">
    <property type="protein sequence ID" value="KAI5418189.1"/>
    <property type="gene ID" value="KIW84_042718"/>
</dbReference>
<evidence type="ECO:0000313" key="7">
    <source>
        <dbReference type="Proteomes" id="UP001058974"/>
    </source>
</evidence>
<dbReference type="PANTHER" id="PTHR43995">
    <property type="entry name" value="PRE-MRNA-PROCESSING FACTOR 19"/>
    <property type="match status" value="1"/>
</dbReference>
<evidence type="ECO:0000256" key="2">
    <source>
        <dbReference type="ARBA" id="ARBA00022737"/>
    </source>
</evidence>
<dbReference type="GO" id="GO:0000398">
    <property type="term" value="P:mRNA splicing, via spliceosome"/>
    <property type="evidence" value="ECO:0007669"/>
    <property type="project" value="InterPro"/>
</dbReference>
<keyword evidence="4" id="KW-0234">DNA repair</keyword>
<keyword evidence="2" id="KW-0677">Repeat</keyword>
<keyword evidence="4" id="KW-0747">Spliceosome</keyword>
<dbReference type="AlphaFoldDB" id="A0A9D4XDN9"/>
<dbReference type="EMBL" id="JAMSHJ010000004">
    <property type="protein sequence ID" value="KAI5418189.1"/>
    <property type="molecule type" value="Genomic_DNA"/>
</dbReference>
<dbReference type="PROSITE" id="PS00678">
    <property type="entry name" value="WD_REPEATS_1"/>
    <property type="match status" value="1"/>
</dbReference>
<comment type="caution">
    <text evidence="6">The sequence shown here is derived from an EMBL/GenBank/DDBJ whole genome shotgun (WGS) entry which is preliminary data.</text>
</comment>
<comment type="function">
    <text evidence="4">Ubiquitin-protein ligase which is mainly involved pre-mRNA splicing and DNA repair. Required for pre-mRNA splicing as component of the spliceosome.</text>
</comment>
<keyword evidence="4" id="KW-0508">mRNA splicing</keyword>
<keyword evidence="4" id="KW-0808">Transferase</keyword>
<evidence type="ECO:0000256" key="4">
    <source>
        <dbReference type="RuleBase" id="RU367101"/>
    </source>
</evidence>
<gene>
    <name evidence="6" type="ORF">KIW84_042718</name>
</gene>
<dbReference type="InterPro" id="IPR019775">
    <property type="entry name" value="WD40_repeat_CS"/>
</dbReference>
<dbReference type="SUPFAM" id="SSF50978">
    <property type="entry name" value="WD40 repeat-like"/>
    <property type="match status" value="1"/>
</dbReference>
<dbReference type="SUPFAM" id="SSF56112">
    <property type="entry name" value="Protein kinase-like (PK-like)"/>
    <property type="match status" value="1"/>
</dbReference>
<comment type="pathway">
    <text evidence="4">Protein modification; protein ubiquitination.</text>
</comment>
<dbReference type="InterPro" id="IPR001680">
    <property type="entry name" value="WD40_rpt"/>
</dbReference>
<keyword evidence="4" id="KW-0833">Ubl conjugation pathway</keyword>
<dbReference type="InterPro" id="IPR011009">
    <property type="entry name" value="Kinase-like_dom_sf"/>
</dbReference>
<feature type="compositionally biased region" description="Basic and acidic residues" evidence="5">
    <location>
        <begin position="458"/>
        <end position="471"/>
    </location>
</feature>
<evidence type="ECO:0000256" key="1">
    <source>
        <dbReference type="ARBA" id="ARBA00022574"/>
    </source>
</evidence>
<dbReference type="Gene3D" id="2.130.10.10">
    <property type="entry name" value="YVTN repeat-like/Quinoprotein amine dehydrogenase"/>
    <property type="match status" value="1"/>
</dbReference>
<dbReference type="PANTHER" id="PTHR43995:SF1">
    <property type="entry name" value="PRE-MRNA-PROCESSING FACTOR 19"/>
    <property type="match status" value="1"/>
</dbReference>
<dbReference type="InterPro" id="IPR015943">
    <property type="entry name" value="WD40/YVTN_repeat-like_dom_sf"/>
</dbReference>
<accession>A0A9D4XDN9</accession>
<dbReference type="GO" id="GO:0006281">
    <property type="term" value="P:DNA repair"/>
    <property type="evidence" value="ECO:0007669"/>
    <property type="project" value="UniProtKB-KW"/>
</dbReference>
<keyword evidence="4" id="KW-0507">mRNA processing</keyword>
<dbReference type="Proteomes" id="UP001058974">
    <property type="component" value="Chromosome 4"/>
</dbReference>
<evidence type="ECO:0000256" key="3">
    <source>
        <dbReference type="PROSITE-ProRule" id="PRU00221"/>
    </source>
</evidence>
<comment type="subunit">
    <text evidence="4">Homotetramer.</text>
</comment>
<evidence type="ECO:0000256" key="5">
    <source>
        <dbReference type="SAM" id="MobiDB-lite"/>
    </source>
</evidence>
<dbReference type="GO" id="GO:0000974">
    <property type="term" value="C:Prp19 complex"/>
    <property type="evidence" value="ECO:0007669"/>
    <property type="project" value="UniProtKB-UniRule"/>
</dbReference>
<dbReference type="GO" id="GO:0005737">
    <property type="term" value="C:cytoplasm"/>
    <property type="evidence" value="ECO:0007669"/>
    <property type="project" value="TreeGrafter"/>
</dbReference>
<feature type="region of interest" description="Disordered" evidence="5">
    <location>
        <begin position="454"/>
        <end position="483"/>
    </location>
</feature>
<dbReference type="PROSITE" id="PS50294">
    <property type="entry name" value="WD_REPEATS_REGION"/>
    <property type="match status" value="1"/>
</dbReference>